<dbReference type="PANTHER" id="PTHR11468">
    <property type="entry name" value="GLYCOGEN PHOSPHORYLASE"/>
    <property type="match status" value="1"/>
</dbReference>
<dbReference type="FunFam" id="3.40.50.2000:FF:000153">
    <property type="entry name" value="Alpha-1,4 glucan phosphorylase"/>
    <property type="match status" value="1"/>
</dbReference>
<protein>
    <recommendedName>
        <fullName evidence="7">Alpha-1,4 glucan phosphorylase</fullName>
        <ecNumber evidence="7">2.4.1.1</ecNumber>
    </recommendedName>
</protein>
<evidence type="ECO:0000256" key="1">
    <source>
        <dbReference type="ARBA" id="ARBA00001933"/>
    </source>
</evidence>
<evidence type="ECO:0000256" key="3">
    <source>
        <dbReference type="ARBA" id="ARBA00022676"/>
    </source>
</evidence>
<accession>A0A0B1SU51</accession>
<dbReference type="InterPro" id="IPR000811">
    <property type="entry name" value="Glyco_trans_35"/>
</dbReference>
<dbReference type="OrthoDB" id="9215500at2759"/>
<proteinExistence type="inferred from homology"/>
<dbReference type="EC" id="2.4.1.1" evidence="7"/>
<dbReference type="SUPFAM" id="SSF53756">
    <property type="entry name" value="UDP-Glycosyltransferase/glycogen phosphorylase"/>
    <property type="match status" value="1"/>
</dbReference>
<keyword evidence="9" id="KW-1185">Reference proteome</keyword>
<reference evidence="8 9" key="1">
    <citation type="submission" date="2014-03" db="EMBL/GenBank/DDBJ databases">
        <title>Draft genome of the hookworm Oesophagostomum dentatum.</title>
        <authorList>
            <person name="Mitreva M."/>
        </authorList>
    </citation>
    <scope>NUCLEOTIDE SEQUENCE [LARGE SCALE GENOMIC DNA]</scope>
    <source>
        <strain evidence="8 9">OD-Hann</strain>
    </source>
</reference>
<keyword evidence="4 7" id="KW-0808">Transferase</keyword>
<evidence type="ECO:0000256" key="2">
    <source>
        <dbReference type="ARBA" id="ARBA00006047"/>
    </source>
</evidence>
<name>A0A0B1SU51_OESDE</name>
<organism evidence="8 9">
    <name type="scientific">Oesophagostomum dentatum</name>
    <name type="common">Nodular worm</name>
    <dbReference type="NCBI Taxonomy" id="61180"/>
    <lineage>
        <taxon>Eukaryota</taxon>
        <taxon>Metazoa</taxon>
        <taxon>Ecdysozoa</taxon>
        <taxon>Nematoda</taxon>
        <taxon>Chromadorea</taxon>
        <taxon>Rhabditida</taxon>
        <taxon>Rhabditina</taxon>
        <taxon>Rhabditomorpha</taxon>
        <taxon>Strongyloidea</taxon>
        <taxon>Strongylidae</taxon>
        <taxon>Oesophagostomum</taxon>
    </lineage>
</organism>
<evidence type="ECO:0000256" key="6">
    <source>
        <dbReference type="ARBA" id="ARBA00023277"/>
    </source>
</evidence>
<dbReference type="PANTHER" id="PTHR11468:SF13">
    <property type="entry name" value="GLYCOGEN PHOSPHORYLASE"/>
    <property type="match status" value="1"/>
</dbReference>
<keyword evidence="5 7" id="KW-0663">Pyridoxal phosphate</keyword>
<evidence type="ECO:0000313" key="8">
    <source>
        <dbReference type="EMBL" id="KHJ86695.1"/>
    </source>
</evidence>
<keyword evidence="6 7" id="KW-0119">Carbohydrate metabolism</keyword>
<dbReference type="GO" id="GO:0008184">
    <property type="term" value="F:glycogen phosphorylase activity"/>
    <property type="evidence" value="ECO:0007669"/>
    <property type="project" value="InterPro"/>
</dbReference>
<comment type="function">
    <text evidence="7">Allosteric enzyme that catalyzes the rate-limiting step in glycogen catabolism, the phosphorolytic cleavage of glycogen to produce glucose-1-phosphate, and plays a central role in maintaining cellular and organismal glucose homeostasis.</text>
</comment>
<comment type="similarity">
    <text evidence="2 7">Belongs to the glycogen phosphorylase family.</text>
</comment>
<comment type="catalytic activity">
    <reaction evidence="7">
        <text>[(1-&gt;4)-alpha-D-glucosyl](n) + phosphate = [(1-&gt;4)-alpha-D-glucosyl](n-1) + alpha-D-glucose 1-phosphate</text>
        <dbReference type="Rhea" id="RHEA:41732"/>
        <dbReference type="Rhea" id="RHEA-COMP:9584"/>
        <dbReference type="Rhea" id="RHEA-COMP:9586"/>
        <dbReference type="ChEBI" id="CHEBI:15444"/>
        <dbReference type="ChEBI" id="CHEBI:43474"/>
        <dbReference type="ChEBI" id="CHEBI:58601"/>
        <dbReference type="EC" id="2.4.1.1"/>
    </reaction>
</comment>
<dbReference type="AlphaFoldDB" id="A0A0B1SU51"/>
<comment type="cofactor">
    <cofactor evidence="1 7">
        <name>pyridoxal 5'-phosphate</name>
        <dbReference type="ChEBI" id="CHEBI:597326"/>
    </cofactor>
</comment>
<sequence length="450" mass="52460">MDSYPRAVMITDYDRRKQISVRGIAQVENVSNIKKAFNRHLHFSIIKLGLEIEELQEIEEDAGLGNGGLGRLAACFLDSMATLGIPAYGYGLRYEYGIFKQLIKEGWQVEEPDDWLRFGNPWEKARPEYMLPVNFYGKTVKDSKGRSQWVDTQVVFAMPYDTPIPGYRNNAENHFHLKFFNDGDYVQAVMDRNISENITRVLYPNDNVFIGKELRLKQQYFLVAATLQDIIRRFKSSKYGCRDAIRVDFDTFPDKAFIEFYMFRFKDFYEMYPDRFQNKTNGITPRRWLLLSNPSLADVIAEKIGEDWITNLDELQRLKEFADNPGFLDQIRRVKQENKLRVAQYISEDYNVDVNPASLFDIHVKRLHEYKRQLLNILHVIALYNRIKADPTVDMVPRTFLYGGKAAPGYHMAKQIIKLITSVGEVVNNDPIVGDKIKVCFFSFFAYFPL</sequence>
<evidence type="ECO:0000256" key="5">
    <source>
        <dbReference type="ARBA" id="ARBA00022898"/>
    </source>
</evidence>
<evidence type="ECO:0000256" key="7">
    <source>
        <dbReference type="RuleBase" id="RU000587"/>
    </source>
</evidence>
<gene>
    <name evidence="8" type="ORF">OESDEN_13546</name>
</gene>
<dbReference type="Pfam" id="PF00343">
    <property type="entry name" value="Phosphorylase"/>
    <property type="match status" value="2"/>
</dbReference>
<dbReference type="GO" id="GO:0005980">
    <property type="term" value="P:glycogen catabolic process"/>
    <property type="evidence" value="ECO:0007669"/>
    <property type="project" value="TreeGrafter"/>
</dbReference>
<keyword evidence="3 7" id="KW-0328">Glycosyltransferase</keyword>
<dbReference type="Proteomes" id="UP000053660">
    <property type="component" value="Unassembled WGS sequence"/>
</dbReference>
<evidence type="ECO:0000256" key="4">
    <source>
        <dbReference type="ARBA" id="ARBA00022679"/>
    </source>
</evidence>
<dbReference type="GO" id="GO:0005737">
    <property type="term" value="C:cytoplasm"/>
    <property type="evidence" value="ECO:0007669"/>
    <property type="project" value="TreeGrafter"/>
</dbReference>
<dbReference type="GO" id="GO:0030170">
    <property type="term" value="F:pyridoxal phosphate binding"/>
    <property type="evidence" value="ECO:0007669"/>
    <property type="project" value="TreeGrafter"/>
</dbReference>
<dbReference type="EMBL" id="KN559639">
    <property type="protein sequence ID" value="KHJ86695.1"/>
    <property type="molecule type" value="Genomic_DNA"/>
</dbReference>
<evidence type="ECO:0000313" key="9">
    <source>
        <dbReference type="Proteomes" id="UP000053660"/>
    </source>
</evidence>
<dbReference type="Gene3D" id="3.40.50.2000">
    <property type="entry name" value="Glycogen Phosphorylase B"/>
    <property type="match status" value="2"/>
</dbReference>